<keyword evidence="3" id="KW-1185">Reference proteome</keyword>
<gene>
    <name evidence="2" type="ORF">A4A49_51973</name>
</gene>
<comment type="caution">
    <text evidence="2">The sequence shown here is derived from an EMBL/GenBank/DDBJ whole genome shotgun (WGS) entry which is preliminary data.</text>
</comment>
<keyword evidence="1" id="KW-0175">Coiled coil</keyword>
<protein>
    <submittedName>
        <fullName evidence="2">Uncharacterized protein</fullName>
    </submittedName>
</protein>
<dbReference type="SMR" id="A0A314KKL0"/>
<proteinExistence type="predicted"/>
<dbReference type="Proteomes" id="UP000187609">
    <property type="component" value="Unassembled WGS sequence"/>
</dbReference>
<dbReference type="AlphaFoldDB" id="A0A314KKL0"/>
<evidence type="ECO:0000313" key="3">
    <source>
        <dbReference type="Proteomes" id="UP000187609"/>
    </source>
</evidence>
<reference evidence="2" key="1">
    <citation type="submission" date="2016-11" db="EMBL/GenBank/DDBJ databases">
        <title>The genome of Nicotiana attenuata.</title>
        <authorList>
            <person name="Xu S."/>
            <person name="Brockmoeller T."/>
            <person name="Gaquerel E."/>
            <person name="Navarro A."/>
            <person name="Kuhl H."/>
            <person name="Gase K."/>
            <person name="Ling Z."/>
            <person name="Zhou W."/>
            <person name="Kreitzer C."/>
            <person name="Stanke M."/>
            <person name="Tang H."/>
            <person name="Lyons E."/>
            <person name="Pandey P."/>
            <person name="Pandey S.P."/>
            <person name="Timmermann B."/>
            <person name="Baldwin I.T."/>
        </authorList>
    </citation>
    <scope>NUCLEOTIDE SEQUENCE [LARGE SCALE GENOMIC DNA]</scope>
    <source>
        <strain evidence="2">UT</strain>
    </source>
</reference>
<evidence type="ECO:0000313" key="2">
    <source>
        <dbReference type="EMBL" id="OIT29768.1"/>
    </source>
</evidence>
<evidence type="ECO:0000256" key="1">
    <source>
        <dbReference type="SAM" id="Coils"/>
    </source>
</evidence>
<dbReference type="EMBL" id="MJEQ01001696">
    <property type="protein sequence ID" value="OIT29768.1"/>
    <property type="molecule type" value="Genomic_DNA"/>
</dbReference>
<dbReference type="Gramene" id="OIT29768">
    <property type="protein sequence ID" value="OIT29768"/>
    <property type="gene ID" value="A4A49_51973"/>
</dbReference>
<feature type="coiled-coil region" evidence="1">
    <location>
        <begin position="70"/>
        <end position="101"/>
    </location>
</feature>
<sequence>MMSQQKEFGQVREKVACHKKRKISDTSYDIIDVKELEKTNKELRATTLKKRYASVILKSQQQVFGKVFNEKEMKKKTELWEKQLREKKAKSQRQRDREAARIAIESIKRTVDFDDDM</sequence>
<organism evidence="2 3">
    <name type="scientific">Nicotiana attenuata</name>
    <name type="common">Coyote tobacco</name>
    <dbReference type="NCBI Taxonomy" id="49451"/>
    <lineage>
        <taxon>Eukaryota</taxon>
        <taxon>Viridiplantae</taxon>
        <taxon>Streptophyta</taxon>
        <taxon>Embryophyta</taxon>
        <taxon>Tracheophyta</taxon>
        <taxon>Spermatophyta</taxon>
        <taxon>Magnoliopsida</taxon>
        <taxon>eudicotyledons</taxon>
        <taxon>Gunneridae</taxon>
        <taxon>Pentapetalae</taxon>
        <taxon>asterids</taxon>
        <taxon>lamiids</taxon>
        <taxon>Solanales</taxon>
        <taxon>Solanaceae</taxon>
        <taxon>Nicotianoideae</taxon>
        <taxon>Nicotianeae</taxon>
        <taxon>Nicotiana</taxon>
    </lineage>
</organism>
<name>A0A314KKL0_NICAT</name>
<accession>A0A314KKL0</accession>